<dbReference type="InterPro" id="IPR036514">
    <property type="entry name" value="SGNH_hydro_sf"/>
</dbReference>
<dbReference type="PROSITE" id="PS00523">
    <property type="entry name" value="SULFATASE_1"/>
    <property type="match status" value="1"/>
</dbReference>
<dbReference type="PROSITE" id="PS00149">
    <property type="entry name" value="SULFATASE_2"/>
    <property type="match status" value="1"/>
</dbReference>
<comment type="similarity">
    <text evidence="1">Belongs to the sulfatase family.</text>
</comment>
<proteinExistence type="inferred from homology"/>
<evidence type="ECO:0000259" key="5">
    <source>
        <dbReference type="Pfam" id="PF16347"/>
    </source>
</evidence>
<evidence type="ECO:0000259" key="4">
    <source>
        <dbReference type="Pfam" id="PF13472"/>
    </source>
</evidence>
<keyword evidence="7" id="KW-1185">Reference proteome</keyword>
<dbReference type="EMBL" id="JBHTBS010000002">
    <property type="protein sequence ID" value="MFC7336426.1"/>
    <property type="molecule type" value="Genomic_DNA"/>
</dbReference>
<dbReference type="RefSeq" id="WP_379709609.1">
    <property type="nucleotide sequence ID" value="NZ_JBHTBS010000002.1"/>
</dbReference>
<dbReference type="Pfam" id="PF13472">
    <property type="entry name" value="Lipase_GDSL_2"/>
    <property type="match status" value="1"/>
</dbReference>
<organism evidence="6 7">
    <name type="scientific">Haloferula chungangensis</name>
    <dbReference type="NCBI Taxonomy" id="1048331"/>
    <lineage>
        <taxon>Bacteria</taxon>
        <taxon>Pseudomonadati</taxon>
        <taxon>Verrucomicrobiota</taxon>
        <taxon>Verrucomicrobiia</taxon>
        <taxon>Verrucomicrobiales</taxon>
        <taxon>Verrucomicrobiaceae</taxon>
        <taxon>Haloferula</taxon>
    </lineage>
</organism>
<feature type="signal peptide" evidence="3">
    <location>
        <begin position="1"/>
        <end position="16"/>
    </location>
</feature>
<gene>
    <name evidence="6" type="ORF">ACFQY0_04490</name>
</gene>
<feature type="domain" description="N-sulphoglucosamine sulphohydrolase C-terminal" evidence="5">
    <location>
        <begin position="353"/>
        <end position="504"/>
    </location>
</feature>
<keyword evidence="2" id="KW-0378">Hydrolase</keyword>
<comment type="caution">
    <text evidence="6">The sequence shown here is derived from an EMBL/GenBank/DDBJ whole genome shotgun (WGS) entry which is preliminary data.</text>
</comment>
<dbReference type="SUPFAM" id="SSF52266">
    <property type="entry name" value="SGNH hydrolase"/>
    <property type="match status" value="1"/>
</dbReference>
<dbReference type="SUPFAM" id="SSF53649">
    <property type="entry name" value="Alkaline phosphatase-like"/>
    <property type="match status" value="1"/>
</dbReference>
<name>A0ABW2L5P9_9BACT</name>
<dbReference type="Gene3D" id="3.40.720.10">
    <property type="entry name" value="Alkaline Phosphatase, subunit A"/>
    <property type="match status" value="1"/>
</dbReference>
<dbReference type="InterPro" id="IPR024607">
    <property type="entry name" value="Sulfatase_CS"/>
</dbReference>
<dbReference type="InterPro" id="IPR032506">
    <property type="entry name" value="SGSH_C"/>
</dbReference>
<protein>
    <submittedName>
        <fullName evidence="6">Sulfatase/phosphatase domain-containing protein</fullName>
    </submittedName>
</protein>
<dbReference type="Proteomes" id="UP001596472">
    <property type="component" value="Unassembled WGS sequence"/>
</dbReference>
<reference evidence="7" key="1">
    <citation type="journal article" date="2019" name="Int. J. Syst. Evol. Microbiol.">
        <title>The Global Catalogue of Microorganisms (GCM) 10K type strain sequencing project: providing services to taxonomists for standard genome sequencing and annotation.</title>
        <authorList>
            <consortium name="The Broad Institute Genomics Platform"/>
            <consortium name="The Broad Institute Genome Sequencing Center for Infectious Disease"/>
            <person name="Wu L."/>
            <person name="Ma J."/>
        </authorList>
    </citation>
    <scope>NUCLEOTIDE SEQUENCE [LARGE SCALE GENOMIC DNA]</scope>
    <source>
        <strain evidence="7">CGMCC 4.1467</strain>
    </source>
</reference>
<sequence>MRQFLLLGFLCSTVFAAEKPNILFIFSDDHALNAISAYGGPLKEIAPTPNLDRISDEGAIFTRSYCSNSICGPSRAAILTGKHSHVNGYLDNNNSAFDGNQTTFPKLLQKAGYQTAIVGKWHLVSDPQGFDYWEILPGQGSYYNPDFLQQDGTKKRYTGYCTDLITDRALEWLDQRDKDKPFLLMCQHKAPHRNWSPAPRHYDLFEGETIPEPETLFDDYSGRSVTLKEQKMSIAKDMHWSHDMKIHGENPFPESFASGMANGEYTRMNDEQKKLWDASYESRNQEMISKVKSGELKGDGITSWKYQRYIKDYLRCIRAVDEGVGRVLDYLDKNGLRDNTIVIYSSDQGFYLGEHGWYDKRWMFEESLAMPFLVRWPGVVKPGSRSGTMIQNIDYAPTFLEIAGVEIPETIQGRSLLPVLNASGGKPKDWREGIYYFYSGEQTHQVAAHDGVRDERYKLMRFPGTNEWNLFDLEKDPQEMKSVHDDPEYAPVLEKMKELYDNLRSEYQMNEATLPANRKGEKWWKDRHAAKRLEAKKGGYDMVFIGDSITQGFEGAGKATWEKYYKDRKALNLGFSGDHTEHVLWRLLSGEIENVDPKLFVLMIGTNNTGHRQDAPEKTASGIRLILDLLRDRNPDAKILLLSVFPRDEKPDGKHRKINEGVNELIKPMADGEMIHWLDLTDVFLDDDGILPKTTMPDSLHPKGLGYEMWAEAMEPKIKELMKD</sequence>
<evidence type="ECO:0000256" key="3">
    <source>
        <dbReference type="SAM" id="SignalP"/>
    </source>
</evidence>
<dbReference type="PANTHER" id="PTHR43108:SF6">
    <property type="entry name" value="N-SULPHOGLUCOSAMINE SULPHOHYDROLASE"/>
    <property type="match status" value="1"/>
</dbReference>
<dbReference type="InterPro" id="IPR013830">
    <property type="entry name" value="SGNH_hydro"/>
</dbReference>
<dbReference type="PANTHER" id="PTHR43108">
    <property type="entry name" value="N-ACETYLGLUCOSAMINE-6-SULFATASE FAMILY MEMBER"/>
    <property type="match status" value="1"/>
</dbReference>
<evidence type="ECO:0000313" key="7">
    <source>
        <dbReference type="Proteomes" id="UP001596472"/>
    </source>
</evidence>
<dbReference type="Pfam" id="PF16347">
    <property type="entry name" value="SGSH_C"/>
    <property type="match status" value="1"/>
</dbReference>
<accession>A0ABW2L5P9</accession>
<keyword evidence="3" id="KW-0732">Signal</keyword>
<evidence type="ECO:0000313" key="6">
    <source>
        <dbReference type="EMBL" id="MFC7336426.1"/>
    </source>
</evidence>
<evidence type="ECO:0000256" key="1">
    <source>
        <dbReference type="ARBA" id="ARBA00008779"/>
    </source>
</evidence>
<dbReference type="Gene3D" id="3.40.50.1110">
    <property type="entry name" value="SGNH hydrolase"/>
    <property type="match status" value="1"/>
</dbReference>
<dbReference type="CDD" id="cd16031">
    <property type="entry name" value="G6S_like"/>
    <property type="match status" value="1"/>
</dbReference>
<feature type="chain" id="PRO_5045103523" evidence="3">
    <location>
        <begin position="17"/>
        <end position="724"/>
    </location>
</feature>
<feature type="domain" description="SGNH hydrolase-type esterase" evidence="4">
    <location>
        <begin position="544"/>
        <end position="708"/>
    </location>
</feature>
<evidence type="ECO:0000256" key="2">
    <source>
        <dbReference type="ARBA" id="ARBA00022801"/>
    </source>
</evidence>
<dbReference type="InterPro" id="IPR017850">
    <property type="entry name" value="Alkaline_phosphatase_core_sf"/>
</dbReference>